<reference evidence="3" key="1">
    <citation type="submission" date="2011-05" db="EMBL/GenBank/DDBJ databases">
        <authorList>
            <person name="Richards S.R."/>
            <person name="Qu J."/>
            <person name="Jiang H."/>
            <person name="Jhangiani S.N."/>
            <person name="Agravi P."/>
            <person name="Goodspeed R."/>
            <person name="Gross S."/>
            <person name="Mandapat C."/>
            <person name="Jackson L."/>
            <person name="Mathew T."/>
            <person name="Pu L."/>
            <person name="Thornton R."/>
            <person name="Saada N."/>
            <person name="Wilczek-Boney K.B."/>
            <person name="Lee S."/>
            <person name="Kovar C."/>
            <person name="Wu Y."/>
            <person name="Scherer S.E."/>
            <person name="Worley K.C."/>
            <person name="Muzny D.M."/>
            <person name="Gibbs R."/>
        </authorList>
    </citation>
    <scope>NUCLEOTIDE SEQUENCE</scope>
    <source>
        <strain evidence="3">Brora</strain>
    </source>
</reference>
<evidence type="ECO:0000313" key="3">
    <source>
        <dbReference type="Proteomes" id="UP000014500"/>
    </source>
</evidence>
<accession>T1J9A1</accession>
<keyword evidence="3" id="KW-1185">Reference proteome</keyword>
<evidence type="ECO:0000256" key="1">
    <source>
        <dbReference type="SAM" id="MobiDB-lite"/>
    </source>
</evidence>
<dbReference type="AlphaFoldDB" id="T1J9A1"/>
<reference evidence="2" key="2">
    <citation type="submission" date="2015-02" db="UniProtKB">
        <authorList>
            <consortium name="EnsemblMetazoa"/>
        </authorList>
    </citation>
    <scope>IDENTIFICATION</scope>
</reference>
<name>T1J9A1_STRMM</name>
<evidence type="ECO:0000313" key="2">
    <source>
        <dbReference type="EnsemblMetazoa" id="SMAR010293-PA"/>
    </source>
</evidence>
<feature type="region of interest" description="Disordered" evidence="1">
    <location>
        <begin position="166"/>
        <end position="193"/>
    </location>
</feature>
<sequence length="406" mass="46143">MTVSDVRRCSGAKRIVVRQSTHVSFSLNRLIVSAGISTPRLVCLDQYAWLAGFDSAGRYARVSTPEVGTPGLKRRVETTGLVRRVETTGLVRWGLSCEGVSFMPVSVCQFQVSMSVSLCQFGYVSFESGYSNLKFIYEPLSQLFETLEKWIDDKIGIKSSKIKVETAQPSAKKNQSKEVIHDQPKTKPKSQPTLNVLSKDETARRLIKLQDIMNAKINFQLDKLKDEITTEQQETVQRLTKLQEIINDNANQQLNKLKEFQQAINVDKQTNVEKLKKLQGLIKQESGQQLDLYKQFEREKLVKLQEATSIKLSKLRHQIHKQNNQHSSTMRAINDHKTGYVKTLHVLNENVTEADNELNKLGEIAKKVPATGKEWRHKLKEKRGCGEVAEKTKMKSTRTVILDFVA</sequence>
<organism evidence="2 3">
    <name type="scientific">Strigamia maritima</name>
    <name type="common">European centipede</name>
    <name type="synonym">Geophilus maritimus</name>
    <dbReference type="NCBI Taxonomy" id="126957"/>
    <lineage>
        <taxon>Eukaryota</taxon>
        <taxon>Metazoa</taxon>
        <taxon>Ecdysozoa</taxon>
        <taxon>Arthropoda</taxon>
        <taxon>Myriapoda</taxon>
        <taxon>Chilopoda</taxon>
        <taxon>Pleurostigmophora</taxon>
        <taxon>Geophilomorpha</taxon>
        <taxon>Linotaeniidae</taxon>
        <taxon>Strigamia</taxon>
    </lineage>
</organism>
<dbReference type="PhylomeDB" id="T1J9A1"/>
<proteinExistence type="predicted"/>
<protein>
    <submittedName>
        <fullName evidence="2">Uncharacterized protein</fullName>
    </submittedName>
</protein>
<dbReference type="EMBL" id="JH431971">
    <property type="status" value="NOT_ANNOTATED_CDS"/>
    <property type="molecule type" value="Genomic_DNA"/>
</dbReference>
<feature type="compositionally biased region" description="Basic and acidic residues" evidence="1">
    <location>
        <begin position="175"/>
        <end position="185"/>
    </location>
</feature>
<dbReference type="Proteomes" id="UP000014500">
    <property type="component" value="Unassembled WGS sequence"/>
</dbReference>
<dbReference type="HOGENOM" id="CLU_678475_0_0_1"/>
<dbReference type="EnsemblMetazoa" id="SMAR010293-RA">
    <property type="protein sequence ID" value="SMAR010293-PA"/>
    <property type="gene ID" value="SMAR010293"/>
</dbReference>